<evidence type="ECO:0000259" key="4">
    <source>
        <dbReference type="Pfam" id="PF00881"/>
    </source>
</evidence>
<evidence type="ECO:0000256" key="1">
    <source>
        <dbReference type="ARBA" id="ARBA00022630"/>
    </source>
</evidence>
<keyword evidence="1" id="KW-0285">Flavoprotein</keyword>
<dbReference type="InterPro" id="IPR029479">
    <property type="entry name" value="Nitroreductase"/>
</dbReference>
<sequence length="223" mass="25057">MELFEALLTRTSKRDFEDKPVPKETIDKILSASLRAPSWANSQPWEIAVSTGKTSEFIKKSVYKLASEDDPGNPDFPFPLSPALWLDKQNANMFETGKLIYESMGILRDDAAKRKDFALYNQDFFGSQTAIYIYMDEKLGIWSALDSGMLIQNILLGTHAAGLGACPQAYIVRYPDVLREAFKLPGSKKFLLGISIGFYKKDSAANNIKTSRVELKDAVKYYD</sequence>
<dbReference type="EMBL" id="SGBD01000001">
    <property type="protein sequence ID" value="RZD15339.1"/>
    <property type="molecule type" value="Genomic_DNA"/>
</dbReference>
<feature type="domain" description="Nitroreductase" evidence="4">
    <location>
        <begin position="9"/>
        <end position="197"/>
    </location>
</feature>
<evidence type="ECO:0000256" key="3">
    <source>
        <dbReference type="ARBA" id="ARBA00023002"/>
    </source>
</evidence>
<dbReference type="InterPro" id="IPR000415">
    <property type="entry name" value="Nitroreductase-like"/>
</dbReference>
<dbReference type="Pfam" id="PF00881">
    <property type="entry name" value="Nitroreductase"/>
    <property type="match status" value="1"/>
</dbReference>
<reference evidence="5 6" key="1">
    <citation type="submission" date="2019-01" db="EMBL/GenBank/DDBJ databases">
        <title>Insights into ecological role of a new deltaproteobacterial order Candidatus Sinidesulfobacterales (Sva0485) by metagenomics and metatranscriptomics.</title>
        <authorList>
            <person name="Tan S."/>
            <person name="Liu J."/>
            <person name="Fang Y."/>
            <person name="Hedlund B.P."/>
            <person name="Lian Z.H."/>
            <person name="Huang L.Y."/>
            <person name="Li J.T."/>
            <person name="Huang L.N."/>
            <person name="Li W.J."/>
            <person name="Jiang H.C."/>
            <person name="Dong H.L."/>
            <person name="Shu W.S."/>
        </authorList>
    </citation>
    <scope>NUCLEOTIDE SEQUENCE [LARGE SCALE GENOMIC DNA]</scope>
    <source>
        <strain evidence="5">AP3</strain>
    </source>
</reference>
<evidence type="ECO:0000313" key="6">
    <source>
        <dbReference type="Proteomes" id="UP000320813"/>
    </source>
</evidence>
<proteinExistence type="predicted"/>
<dbReference type="CDD" id="cd02136">
    <property type="entry name" value="PnbA_NfnB-like"/>
    <property type="match status" value="1"/>
</dbReference>
<comment type="caution">
    <text evidence="5">The sequence shown here is derived from an EMBL/GenBank/DDBJ whole genome shotgun (WGS) entry which is preliminary data.</text>
</comment>
<name>A0A519BDK0_9DELT</name>
<dbReference type="SUPFAM" id="SSF55469">
    <property type="entry name" value="FMN-dependent nitroreductase-like"/>
    <property type="match status" value="1"/>
</dbReference>
<dbReference type="Gene3D" id="3.40.109.10">
    <property type="entry name" value="NADH Oxidase"/>
    <property type="match status" value="1"/>
</dbReference>
<evidence type="ECO:0000313" key="5">
    <source>
        <dbReference type="EMBL" id="RZD15339.1"/>
    </source>
</evidence>
<accession>A0A519BDK0</accession>
<dbReference type="GO" id="GO:0016491">
    <property type="term" value="F:oxidoreductase activity"/>
    <property type="evidence" value="ECO:0007669"/>
    <property type="project" value="UniProtKB-KW"/>
</dbReference>
<keyword evidence="2" id="KW-0288">FMN</keyword>
<dbReference type="PANTHER" id="PTHR23026">
    <property type="entry name" value="NADPH NITROREDUCTASE"/>
    <property type="match status" value="1"/>
</dbReference>
<dbReference type="Proteomes" id="UP000320813">
    <property type="component" value="Unassembled WGS sequence"/>
</dbReference>
<organism evidence="5 6">
    <name type="scientific">Candidatus Acidulodesulfobacterium ferriphilum</name>
    <dbReference type="NCBI Taxonomy" id="2597223"/>
    <lineage>
        <taxon>Bacteria</taxon>
        <taxon>Deltaproteobacteria</taxon>
        <taxon>Candidatus Acidulodesulfobacterales</taxon>
        <taxon>Candidatus Acidulodesulfobacterium</taxon>
    </lineage>
</organism>
<dbReference type="InterPro" id="IPR050627">
    <property type="entry name" value="Nitroreductase/BluB"/>
</dbReference>
<keyword evidence="3" id="KW-0560">Oxidoreductase</keyword>
<dbReference type="PANTHER" id="PTHR23026:SF90">
    <property type="entry name" value="IODOTYROSINE DEIODINASE 1"/>
    <property type="match status" value="1"/>
</dbReference>
<evidence type="ECO:0000256" key="2">
    <source>
        <dbReference type="ARBA" id="ARBA00022643"/>
    </source>
</evidence>
<dbReference type="AlphaFoldDB" id="A0A519BDK0"/>
<protein>
    <recommendedName>
        <fullName evidence="4">Nitroreductase domain-containing protein</fullName>
    </recommendedName>
</protein>
<gene>
    <name evidence="5" type="ORF">EVJ47_03440</name>
</gene>